<evidence type="ECO:0000256" key="6">
    <source>
        <dbReference type="ARBA" id="ARBA00022603"/>
    </source>
</evidence>
<dbReference type="Pfam" id="PF22458">
    <property type="entry name" value="RsmF-B_ferredox"/>
    <property type="match status" value="1"/>
</dbReference>
<dbReference type="Gene3D" id="1.10.940.10">
    <property type="entry name" value="NusB-like"/>
    <property type="match status" value="1"/>
</dbReference>
<sequence>MRRAGRPALILHKDEVFALAAQSDNRPQRGKPGTATPPGAQRKKRTTSATNSGAPLRSAREAALDVLVRVEEQSAYSNLLLHQTLQRAALPRADAALATELVYGTIGRQNTLDYYLTRFVAKGLHKLEPWVRCLLRLSVYQLVYLQRIPDHAAVSEAVNIAKRRGHAGISGMVNGVLRSVVRSKAELTLPAGLGDTARIALAESHPEWLVQRWVRQFGAATAEAICAANNEPPPVSLRANVLRGSRAQLVDALAADGVRAEPSALAPSGVRVMGAGNMALDPRFRAGLYSIQDESSMLVAEALEPLPGMRVLDCCAAPGGKTAHIAEKMANRGEIWACDLHEHKRQLIEEQAQRLGLQSIRTLTLDAVKLAGHFEPGSFDRILLDSPCSGFGVIRRKPDLKWAKQEADIAGIAELQRELLSSVQSLLAPGGVLVYSTCTLESAENEEQVRRFLEAHDDFALEPLPAAAFAALGEQAASGMVSILPQQFGSDGFFIARLRKRA</sequence>
<comment type="catalytic activity">
    <reaction evidence="12">
        <text>cytidine(967) in 16S rRNA + S-adenosyl-L-methionine = 5-methylcytidine(967) in 16S rRNA + S-adenosyl-L-homocysteine + H(+)</text>
        <dbReference type="Rhea" id="RHEA:42748"/>
        <dbReference type="Rhea" id="RHEA-COMP:10219"/>
        <dbReference type="Rhea" id="RHEA-COMP:10220"/>
        <dbReference type="ChEBI" id="CHEBI:15378"/>
        <dbReference type="ChEBI" id="CHEBI:57856"/>
        <dbReference type="ChEBI" id="CHEBI:59789"/>
        <dbReference type="ChEBI" id="CHEBI:74483"/>
        <dbReference type="ChEBI" id="CHEBI:82748"/>
        <dbReference type="EC" id="2.1.1.176"/>
    </reaction>
</comment>
<comment type="similarity">
    <text evidence="13">Belongs to the class I-like SAM-binding methyltransferase superfamily. RsmB/NOP family.</text>
</comment>
<feature type="active site" description="Nucleophile" evidence="13">
    <location>
        <position position="438"/>
    </location>
</feature>
<evidence type="ECO:0000256" key="14">
    <source>
        <dbReference type="SAM" id="MobiDB-lite"/>
    </source>
</evidence>
<accession>A0A4Y8PXY8</accession>
<dbReference type="CDD" id="cd02440">
    <property type="entry name" value="AdoMet_MTases"/>
    <property type="match status" value="1"/>
</dbReference>
<keyword evidence="7 13" id="KW-0808">Transferase</keyword>
<evidence type="ECO:0000313" key="17">
    <source>
        <dbReference type="Proteomes" id="UP000298246"/>
    </source>
</evidence>
<evidence type="ECO:0000259" key="15">
    <source>
        <dbReference type="PROSITE" id="PS51686"/>
    </source>
</evidence>
<keyword evidence="8 13" id="KW-0949">S-adenosyl-L-methionine</keyword>
<evidence type="ECO:0000256" key="5">
    <source>
        <dbReference type="ARBA" id="ARBA00022552"/>
    </source>
</evidence>
<dbReference type="NCBIfam" id="NF011494">
    <property type="entry name" value="PRK14902.1"/>
    <property type="match status" value="1"/>
</dbReference>
<dbReference type="Proteomes" id="UP000298246">
    <property type="component" value="Unassembled WGS sequence"/>
</dbReference>
<dbReference type="SUPFAM" id="SSF53335">
    <property type="entry name" value="S-adenosyl-L-methionine-dependent methyltransferases"/>
    <property type="match status" value="1"/>
</dbReference>
<dbReference type="GO" id="GO:0003723">
    <property type="term" value="F:RNA binding"/>
    <property type="evidence" value="ECO:0007669"/>
    <property type="project" value="UniProtKB-UniRule"/>
</dbReference>
<evidence type="ECO:0000256" key="9">
    <source>
        <dbReference type="ARBA" id="ARBA00022884"/>
    </source>
</evidence>
<dbReference type="Gene3D" id="3.40.50.150">
    <property type="entry name" value="Vaccinia Virus protein VP39"/>
    <property type="match status" value="1"/>
</dbReference>
<evidence type="ECO:0000256" key="4">
    <source>
        <dbReference type="ARBA" id="ARBA00022490"/>
    </source>
</evidence>
<comment type="function">
    <text evidence="1">Specifically methylates the cytosine at position 967 (m5C967) of 16S rRNA.</text>
</comment>
<feature type="domain" description="SAM-dependent MTase RsmB/NOP-type" evidence="15">
    <location>
        <begin position="225"/>
        <end position="501"/>
    </location>
</feature>
<dbReference type="InterPro" id="IPR001678">
    <property type="entry name" value="MeTrfase_RsmB-F_NOP2_dom"/>
</dbReference>
<keyword evidence="5" id="KW-0698">rRNA processing</keyword>
<gene>
    <name evidence="16" type="ORF">B5M42_16775</name>
</gene>
<dbReference type="InterPro" id="IPR054728">
    <property type="entry name" value="RsmB-like_ferredoxin"/>
</dbReference>
<dbReference type="Pfam" id="PF01189">
    <property type="entry name" value="Methyltr_RsmB-F"/>
    <property type="match status" value="1"/>
</dbReference>
<evidence type="ECO:0000256" key="7">
    <source>
        <dbReference type="ARBA" id="ARBA00022679"/>
    </source>
</evidence>
<evidence type="ECO:0000256" key="10">
    <source>
        <dbReference type="ARBA" id="ARBA00030399"/>
    </source>
</evidence>
<feature type="binding site" evidence="13">
    <location>
        <position position="366"/>
    </location>
    <ligand>
        <name>S-adenosyl-L-methionine</name>
        <dbReference type="ChEBI" id="CHEBI:59789"/>
    </ligand>
</feature>
<dbReference type="FunFam" id="3.40.50.150:FF:000257">
    <property type="entry name" value="16S rRNA methyltransferase"/>
    <property type="match status" value="1"/>
</dbReference>
<dbReference type="InterPro" id="IPR006027">
    <property type="entry name" value="NusB_RsmB_TIM44"/>
</dbReference>
<evidence type="ECO:0000256" key="1">
    <source>
        <dbReference type="ARBA" id="ARBA00002724"/>
    </source>
</evidence>
<dbReference type="GO" id="GO:0005737">
    <property type="term" value="C:cytoplasm"/>
    <property type="evidence" value="ECO:0007669"/>
    <property type="project" value="UniProtKB-SubCell"/>
</dbReference>
<dbReference type="GO" id="GO:0006355">
    <property type="term" value="P:regulation of DNA-templated transcription"/>
    <property type="evidence" value="ECO:0007669"/>
    <property type="project" value="InterPro"/>
</dbReference>
<evidence type="ECO:0000256" key="12">
    <source>
        <dbReference type="ARBA" id="ARBA00047283"/>
    </source>
</evidence>
<keyword evidence="17" id="KW-1185">Reference proteome</keyword>
<dbReference type="PROSITE" id="PS51686">
    <property type="entry name" value="SAM_MT_RSMB_NOP"/>
    <property type="match status" value="1"/>
</dbReference>
<keyword evidence="9 13" id="KW-0694">RNA-binding</keyword>
<name>A0A4Y8PXY8_9BACL</name>
<dbReference type="FunFam" id="1.10.940.10:FF:000006">
    <property type="entry name" value="16S rRNA (Cytosine(967)-C(5))-methyltransferase RsmB"/>
    <property type="match status" value="1"/>
</dbReference>
<evidence type="ECO:0000313" key="16">
    <source>
        <dbReference type="EMBL" id="TFE85693.1"/>
    </source>
</evidence>
<reference evidence="16 17" key="1">
    <citation type="submission" date="2017-03" db="EMBL/GenBank/DDBJ databases">
        <title>Isolation of Levoglucosan Utilizing Bacteria.</title>
        <authorList>
            <person name="Arya A.S."/>
        </authorList>
    </citation>
    <scope>NUCLEOTIDE SEQUENCE [LARGE SCALE GENOMIC DNA]</scope>
    <source>
        <strain evidence="16 17">MEC069</strain>
    </source>
</reference>
<keyword evidence="4" id="KW-0963">Cytoplasm</keyword>
<dbReference type="OrthoDB" id="9810297at2"/>
<evidence type="ECO:0000256" key="2">
    <source>
        <dbReference type="ARBA" id="ARBA00004496"/>
    </source>
</evidence>
<feature type="binding site" evidence="13">
    <location>
        <position position="339"/>
    </location>
    <ligand>
        <name>S-adenosyl-L-methionine</name>
        <dbReference type="ChEBI" id="CHEBI:59789"/>
    </ligand>
</feature>
<dbReference type="InterPro" id="IPR023267">
    <property type="entry name" value="RCMT"/>
</dbReference>
<dbReference type="EMBL" id="MYFO01000024">
    <property type="protein sequence ID" value="TFE85693.1"/>
    <property type="molecule type" value="Genomic_DNA"/>
</dbReference>
<dbReference type="PANTHER" id="PTHR22807">
    <property type="entry name" value="NOP2 YEAST -RELATED NOL1/NOP2/FMU SUN DOMAIN-CONTAINING"/>
    <property type="match status" value="1"/>
</dbReference>
<dbReference type="PRINTS" id="PR02008">
    <property type="entry name" value="RCMTFAMILY"/>
</dbReference>
<dbReference type="GO" id="GO:0008649">
    <property type="term" value="F:rRNA methyltransferase activity"/>
    <property type="evidence" value="ECO:0007669"/>
    <property type="project" value="InterPro"/>
</dbReference>
<comment type="subcellular location">
    <subcellularLocation>
        <location evidence="2">Cytoplasm</location>
    </subcellularLocation>
</comment>
<dbReference type="AlphaFoldDB" id="A0A4Y8PXY8"/>
<dbReference type="InterPro" id="IPR035926">
    <property type="entry name" value="NusB-like_sf"/>
</dbReference>
<dbReference type="InterPro" id="IPR004573">
    <property type="entry name" value="rRNA_ssu_MeTfrase_B"/>
</dbReference>
<evidence type="ECO:0000256" key="3">
    <source>
        <dbReference type="ARBA" id="ARBA00012140"/>
    </source>
</evidence>
<dbReference type="NCBIfam" id="TIGR00563">
    <property type="entry name" value="rsmB"/>
    <property type="match status" value="1"/>
</dbReference>
<comment type="caution">
    <text evidence="16">The sequence shown here is derived from an EMBL/GenBank/DDBJ whole genome shotgun (WGS) entry which is preliminary data.</text>
</comment>
<dbReference type="Gene3D" id="3.30.70.1170">
    <property type="entry name" value="Sun protein, domain 3"/>
    <property type="match status" value="1"/>
</dbReference>
<dbReference type="EC" id="2.1.1.176" evidence="3"/>
<dbReference type="PANTHER" id="PTHR22807:SF53">
    <property type="entry name" value="RIBOSOMAL RNA SMALL SUBUNIT METHYLTRANSFERASE B-RELATED"/>
    <property type="match status" value="1"/>
</dbReference>
<feature type="binding site" evidence="13">
    <location>
        <position position="385"/>
    </location>
    <ligand>
        <name>S-adenosyl-L-methionine</name>
        <dbReference type="ChEBI" id="CHEBI:59789"/>
    </ligand>
</feature>
<keyword evidence="6 13" id="KW-0489">Methyltransferase</keyword>
<dbReference type="InterPro" id="IPR029063">
    <property type="entry name" value="SAM-dependent_MTases_sf"/>
</dbReference>
<evidence type="ECO:0000256" key="13">
    <source>
        <dbReference type="PROSITE-ProRule" id="PRU01023"/>
    </source>
</evidence>
<protein>
    <recommendedName>
        <fullName evidence="3">16S rRNA (cytosine(967)-C(5))-methyltransferase</fullName>
        <ecNumber evidence="3">2.1.1.176</ecNumber>
    </recommendedName>
    <alternativeName>
        <fullName evidence="10">16S rRNA m5C967 methyltransferase</fullName>
    </alternativeName>
    <alternativeName>
        <fullName evidence="11">rRNA (cytosine-C(5)-)-methyltransferase RsmB</fullName>
    </alternativeName>
</protein>
<proteinExistence type="inferred from homology"/>
<dbReference type="SUPFAM" id="SSF48013">
    <property type="entry name" value="NusB-like"/>
    <property type="match status" value="1"/>
</dbReference>
<feature type="binding site" evidence="13">
    <location>
        <begin position="315"/>
        <end position="321"/>
    </location>
    <ligand>
        <name>S-adenosyl-L-methionine</name>
        <dbReference type="ChEBI" id="CHEBI:59789"/>
    </ligand>
</feature>
<dbReference type="InterPro" id="IPR049560">
    <property type="entry name" value="MeTrfase_RsmB-F_NOP2_cat"/>
</dbReference>
<evidence type="ECO:0000256" key="11">
    <source>
        <dbReference type="ARBA" id="ARBA00031088"/>
    </source>
</evidence>
<feature type="region of interest" description="Disordered" evidence="14">
    <location>
        <begin position="21"/>
        <end position="55"/>
    </location>
</feature>
<dbReference type="Pfam" id="PF01029">
    <property type="entry name" value="NusB"/>
    <property type="match status" value="1"/>
</dbReference>
<organism evidence="16 17">
    <name type="scientific">Paenibacillus athensensis</name>
    <dbReference type="NCBI Taxonomy" id="1967502"/>
    <lineage>
        <taxon>Bacteria</taxon>
        <taxon>Bacillati</taxon>
        <taxon>Bacillota</taxon>
        <taxon>Bacilli</taxon>
        <taxon>Bacillales</taxon>
        <taxon>Paenibacillaceae</taxon>
        <taxon>Paenibacillus</taxon>
    </lineage>
</organism>
<evidence type="ECO:0000256" key="8">
    <source>
        <dbReference type="ARBA" id="ARBA00022691"/>
    </source>
</evidence>